<reference evidence="6" key="1">
    <citation type="submission" date="2019-03" db="EMBL/GenBank/DDBJ databases">
        <authorList>
            <person name="Warren W.C."/>
            <person name="Johnson G.S."/>
        </authorList>
    </citation>
    <scope>NUCLEOTIDE SEQUENCE [LARGE SCALE GENOMIC DNA]</scope>
    <source>
        <strain evidence="6">Basenji</strain>
    </source>
</reference>
<feature type="coiled-coil region" evidence="4">
    <location>
        <begin position="383"/>
        <end position="412"/>
    </location>
</feature>
<dbReference type="PANTHER" id="PTHR18875:SF8">
    <property type="entry name" value="COILED-COIL DOMAIN-CONTAINING PROTEIN 18"/>
    <property type="match status" value="1"/>
</dbReference>
<evidence type="ECO:0000256" key="4">
    <source>
        <dbReference type="SAM" id="Coils"/>
    </source>
</evidence>
<evidence type="ECO:0000313" key="7">
    <source>
        <dbReference type="Proteomes" id="UP000694429"/>
    </source>
</evidence>
<dbReference type="Proteomes" id="UP000694429">
    <property type="component" value="Chromosome 6"/>
</dbReference>
<sequence length="1396" mass="162519">MESSSSDYCNKDNEEESLLANVASLRHELKITEWSLQSLGEELSSVSPSENSDYASNLSRSEKFILEDLSQPNPLGLLNHSPYKRVCKMSTGSTDFQKKPRDKMSFSSTPMDQEIRSLREKLNKLRQQNACLVSQNHSLMTKMESVHFELTQSRAKVSMLESVQQQAASVPILEEQIINLEAEVSAQDKVLREAEDKLEQSQKMVIEKEQSLQKSQDECIKLKVDLLEQSKQGKRAERQRNEALYNAEELSKAFQHYKEKVAEKLEKVQVEEEILEKNLISCEKENKRLQEKCGLYKSDLEILKEKLRQLKEENNNAQNERLDLCQQEIESSRVELRSLEKVMSQLPLKREMFGYKSSLSKHQMSSLSNKEDIGCCEANKMVISELRIKLAIKEAEIQKLQANLAANQLSQSLIGYNDKQESGKLNSLETEPVKLGGNQLAERIKDRQHTMSKQYEKERQRLASGIEELRTKLMQIEAENSDLKVNMAHRTSQFQLIQEELLEKASSSSKLESEMTKKCSQLLTLEKQLEEKIVAYSSIAAKNAELEQELMEKNEKIRSLETNINTEHEKICLAFEKAKKIHLEQHKEMEKQIERLESQLEKKDQQFKEQEKTMSILQQDIICKQHHLESLDRLLTESKGEMEKENMKKDEALRTLQNQVSEETIKVRQLDSALEICKEELALHLNQLEGNKEKFEKQLKKKSEEVYCLQKELKIKNHSLQETAEQNVILQHTLQQQQQMLQQETIRNGELEDIQTKLEKQVSKLEQELQKQRESSAEKLRKMEEKCEAATREADLKRQKVIELTGTARQVKLEMDQYKEDLSKMEKEIMYLKRDGENKVMHLSQLDMILEQTKTELDKKTNSVKELEKLQHHTETELTEALQKREALESELQNAHGELKSTLRQLQELRDVLQKAQLSLEEKYSTIKDLTAELRECKMENEDKKQELLEMDQALKERNWELKQRAAQVTHLDMTIREHRGEMEQKIIKLEGTLEKSELELKECNKQIESLNEKLQHSKEQLREKEFVTLQNEQEISQLRKENERTQQKMKEMESVMKEQEQYIATQYKEAIDMDQELRLTREQMQNSHTELMEARCQQVQAQREIERLSSELEEIKQLSKEKEAHGHHLAEELGASQVREAHLEARMQAEIKKLSAEVESLKEAYHLEMISHQENHAKWKISADSQKTSVQQLNEQLEKAKLELEEAQDTVSNLHQQVQDRNEVIEATNEALLIKESELTRLQAKISGRERAEDIKFLPALLASATEIMPDIQDPKFAKHSHTAFFKCRKLRRSISASDLNFKTHSDEDLSEELLQDLKKMQLEQPSTLEESQKDLTYTQSDSFKPLTYDLEDDSSENNDFSTLSGMLRYINKEVRLLKKSSMQTGAGLPQGENL</sequence>
<feature type="coiled-coil region" evidence="4">
    <location>
        <begin position="177"/>
        <end position="218"/>
    </location>
</feature>
<feature type="region of interest" description="Disordered" evidence="5">
    <location>
        <begin position="90"/>
        <end position="111"/>
    </location>
</feature>
<keyword evidence="3 4" id="KW-0175">Coiled coil</keyword>
<comment type="subcellular location">
    <subcellularLocation>
        <location evidence="1">Cytoplasm</location>
    </subcellularLocation>
</comment>
<evidence type="ECO:0000256" key="2">
    <source>
        <dbReference type="ARBA" id="ARBA00022490"/>
    </source>
</evidence>
<gene>
    <name evidence="6" type="primary">CCDC18</name>
</gene>
<feature type="coiled-coil region" evidence="4">
    <location>
        <begin position="980"/>
        <end position="1063"/>
    </location>
</feature>
<feature type="coiled-coil region" evidence="4">
    <location>
        <begin position="247"/>
        <end position="342"/>
    </location>
</feature>
<accession>A0A8C0MZ20</accession>
<feature type="coiled-coil region" evidence="4">
    <location>
        <begin position="1092"/>
        <end position="1246"/>
    </location>
</feature>
<evidence type="ECO:0000256" key="5">
    <source>
        <dbReference type="SAM" id="MobiDB-lite"/>
    </source>
</evidence>
<feature type="coiled-coil region" evidence="4">
    <location>
        <begin position="748"/>
        <end position="954"/>
    </location>
</feature>
<evidence type="ECO:0000256" key="1">
    <source>
        <dbReference type="ARBA" id="ARBA00004496"/>
    </source>
</evidence>
<protein>
    <submittedName>
        <fullName evidence="6">Coiled-coil domain containing 18</fullName>
    </submittedName>
</protein>
<organism evidence="6 7">
    <name type="scientific">Canis lupus familiaris</name>
    <name type="common">Dog</name>
    <name type="synonym">Canis familiaris</name>
    <dbReference type="NCBI Taxonomy" id="9615"/>
    <lineage>
        <taxon>Eukaryota</taxon>
        <taxon>Metazoa</taxon>
        <taxon>Chordata</taxon>
        <taxon>Craniata</taxon>
        <taxon>Vertebrata</taxon>
        <taxon>Euteleostomi</taxon>
        <taxon>Mammalia</taxon>
        <taxon>Eutheria</taxon>
        <taxon>Laurasiatheria</taxon>
        <taxon>Carnivora</taxon>
        <taxon>Caniformia</taxon>
        <taxon>Canidae</taxon>
        <taxon>Canis</taxon>
    </lineage>
</organism>
<evidence type="ECO:0000313" key="6">
    <source>
        <dbReference type="Ensembl" id="ENSCAFP00030017046.1"/>
    </source>
</evidence>
<reference evidence="6" key="2">
    <citation type="submission" date="2025-08" db="UniProtKB">
        <authorList>
            <consortium name="Ensembl"/>
        </authorList>
    </citation>
    <scope>IDENTIFICATION</scope>
</reference>
<dbReference type="GO" id="GO:0005737">
    <property type="term" value="C:cytoplasm"/>
    <property type="evidence" value="ECO:0007669"/>
    <property type="project" value="UniProtKB-SubCell"/>
</dbReference>
<name>A0A8C0MZ20_CANLF</name>
<dbReference type="PANTHER" id="PTHR18875">
    <property type="entry name" value="SARCOMA ANTIGEN NY-SAR-24/CYTOSKELETAL PROTEIN SOJO"/>
    <property type="match status" value="1"/>
</dbReference>
<keyword evidence="2" id="KW-0963">Cytoplasm</keyword>
<proteinExistence type="predicted"/>
<dbReference type="Ensembl" id="ENSCAFT00030019549.1">
    <property type="protein sequence ID" value="ENSCAFP00030017046.1"/>
    <property type="gene ID" value="ENSCAFG00030010299.1"/>
</dbReference>
<feature type="coiled-coil region" evidence="4">
    <location>
        <begin position="536"/>
        <end position="712"/>
    </location>
</feature>
<feature type="coiled-coil region" evidence="4">
    <location>
        <begin position="452"/>
        <end position="486"/>
    </location>
</feature>
<evidence type="ECO:0000256" key="3">
    <source>
        <dbReference type="ARBA" id="ARBA00023054"/>
    </source>
</evidence>